<keyword evidence="6" id="KW-0460">Magnesium</keyword>
<dbReference type="InterPro" id="IPR050556">
    <property type="entry name" value="Type_II_TA_system_RNase"/>
</dbReference>
<evidence type="ECO:0000259" key="8">
    <source>
        <dbReference type="Pfam" id="PF01850"/>
    </source>
</evidence>
<keyword evidence="4" id="KW-0479">Metal-binding</keyword>
<dbReference type="Proteomes" id="UP000176299">
    <property type="component" value="Unassembled WGS sequence"/>
</dbReference>
<comment type="similarity">
    <text evidence="7">Belongs to the PINc/VapC protein family.</text>
</comment>
<keyword evidence="3" id="KW-0540">Nuclease</keyword>
<dbReference type="GO" id="GO:0046872">
    <property type="term" value="F:metal ion binding"/>
    <property type="evidence" value="ECO:0007669"/>
    <property type="project" value="UniProtKB-KW"/>
</dbReference>
<dbReference type="InterPro" id="IPR029060">
    <property type="entry name" value="PIN-like_dom_sf"/>
</dbReference>
<sequence length="126" mass="14271">MGGDPRAFELFSSLPQTDSYISEITAFEILIGARSRRQAESVDRLLAVFKRLPVTPDITQTAASLSLKYPQIFDRKIAHTLFDSFIAATGIVKDLEIITLNIRYFTVLKEPALKIRILDEKAKKWV</sequence>
<dbReference type="InterPro" id="IPR002716">
    <property type="entry name" value="PIN_dom"/>
</dbReference>
<dbReference type="STRING" id="1802591.A2113_03855"/>
<name>A0A1G1W251_9BACT</name>
<proteinExistence type="inferred from homology"/>
<protein>
    <recommendedName>
        <fullName evidence="8">PIN domain-containing protein</fullName>
    </recommendedName>
</protein>
<dbReference type="GO" id="GO:0004518">
    <property type="term" value="F:nuclease activity"/>
    <property type="evidence" value="ECO:0007669"/>
    <property type="project" value="UniProtKB-KW"/>
</dbReference>
<evidence type="ECO:0000256" key="2">
    <source>
        <dbReference type="ARBA" id="ARBA00022649"/>
    </source>
</evidence>
<evidence type="ECO:0000256" key="4">
    <source>
        <dbReference type="ARBA" id="ARBA00022723"/>
    </source>
</evidence>
<gene>
    <name evidence="9" type="ORF">A2113_03855</name>
</gene>
<dbReference type="PANTHER" id="PTHR33653:SF1">
    <property type="entry name" value="RIBONUCLEASE VAPC2"/>
    <property type="match status" value="1"/>
</dbReference>
<accession>A0A1G1W251</accession>
<dbReference type="EMBL" id="MHCN01000011">
    <property type="protein sequence ID" value="OGY21664.1"/>
    <property type="molecule type" value="Genomic_DNA"/>
</dbReference>
<reference evidence="9 10" key="1">
    <citation type="journal article" date="2016" name="Nat. Commun.">
        <title>Thousands of microbial genomes shed light on interconnected biogeochemical processes in an aquifer system.</title>
        <authorList>
            <person name="Anantharaman K."/>
            <person name="Brown C.T."/>
            <person name="Hug L.A."/>
            <person name="Sharon I."/>
            <person name="Castelle C.J."/>
            <person name="Probst A.J."/>
            <person name="Thomas B.C."/>
            <person name="Singh A."/>
            <person name="Wilkins M.J."/>
            <person name="Karaoz U."/>
            <person name="Brodie E.L."/>
            <person name="Williams K.H."/>
            <person name="Hubbard S.S."/>
            <person name="Banfield J.F."/>
        </authorList>
    </citation>
    <scope>NUCLEOTIDE SEQUENCE [LARGE SCALE GENOMIC DNA]</scope>
</reference>
<evidence type="ECO:0000313" key="9">
    <source>
        <dbReference type="EMBL" id="OGY21664.1"/>
    </source>
</evidence>
<evidence type="ECO:0000256" key="7">
    <source>
        <dbReference type="ARBA" id="ARBA00038093"/>
    </source>
</evidence>
<evidence type="ECO:0000256" key="5">
    <source>
        <dbReference type="ARBA" id="ARBA00022801"/>
    </source>
</evidence>
<comment type="caution">
    <text evidence="9">The sequence shown here is derived from an EMBL/GenBank/DDBJ whole genome shotgun (WGS) entry which is preliminary data.</text>
</comment>
<dbReference type="GO" id="GO:0016787">
    <property type="term" value="F:hydrolase activity"/>
    <property type="evidence" value="ECO:0007669"/>
    <property type="project" value="UniProtKB-KW"/>
</dbReference>
<dbReference type="AlphaFoldDB" id="A0A1G1W251"/>
<dbReference type="Gene3D" id="3.40.50.1010">
    <property type="entry name" value="5'-nuclease"/>
    <property type="match status" value="1"/>
</dbReference>
<evidence type="ECO:0000256" key="3">
    <source>
        <dbReference type="ARBA" id="ARBA00022722"/>
    </source>
</evidence>
<evidence type="ECO:0000256" key="6">
    <source>
        <dbReference type="ARBA" id="ARBA00022842"/>
    </source>
</evidence>
<evidence type="ECO:0000313" key="10">
    <source>
        <dbReference type="Proteomes" id="UP000176299"/>
    </source>
</evidence>
<evidence type="ECO:0000256" key="1">
    <source>
        <dbReference type="ARBA" id="ARBA00001946"/>
    </source>
</evidence>
<feature type="domain" description="PIN" evidence="8">
    <location>
        <begin position="17"/>
        <end position="103"/>
    </location>
</feature>
<keyword evidence="2" id="KW-1277">Toxin-antitoxin system</keyword>
<organism evidence="9 10">
    <name type="scientific">Candidatus Woykebacteria bacterium GWA1_44_8</name>
    <dbReference type="NCBI Taxonomy" id="1802591"/>
    <lineage>
        <taxon>Bacteria</taxon>
        <taxon>Candidatus Woykeibacteriota</taxon>
    </lineage>
</organism>
<dbReference type="PANTHER" id="PTHR33653">
    <property type="entry name" value="RIBONUCLEASE VAPC2"/>
    <property type="match status" value="1"/>
</dbReference>
<dbReference type="Pfam" id="PF01850">
    <property type="entry name" value="PIN"/>
    <property type="match status" value="1"/>
</dbReference>
<dbReference type="SUPFAM" id="SSF88723">
    <property type="entry name" value="PIN domain-like"/>
    <property type="match status" value="1"/>
</dbReference>
<comment type="cofactor">
    <cofactor evidence="1">
        <name>Mg(2+)</name>
        <dbReference type="ChEBI" id="CHEBI:18420"/>
    </cofactor>
</comment>
<keyword evidence="5" id="KW-0378">Hydrolase</keyword>